<dbReference type="OrthoDB" id="5623at2157"/>
<dbReference type="RefSeq" id="WP_148701374.1">
    <property type="nucleotide sequence ID" value="NZ_CP007174.1"/>
</dbReference>
<dbReference type="STRING" id="1459636.NTE_02836"/>
<organism evidence="9 10">
    <name type="scientific">Candidatus Nitrososphaera evergladensis SR1</name>
    <dbReference type="NCBI Taxonomy" id="1459636"/>
    <lineage>
        <taxon>Archaea</taxon>
        <taxon>Nitrososphaerota</taxon>
        <taxon>Nitrososphaeria</taxon>
        <taxon>Nitrososphaerales</taxon>
        <taxon>Nitrososphaeraceae</taxon>
        <taxon>Nitrososphaera</taxon>
    </lineage>
</organism>
<dbReference type="GO" id="GO:0046872">
    <property type="term" value="F:metal ion binding"/>
    <property type="evidence" value="ECO:0007669"/>
    <property type="project" value="UniProtKB-KW"/>
</dbReference>
<dbReference type="AlphaFoldDB" id="A0A075N048"/>
<dbReference type="KEGG" id="nev:NTE_02836"/>
<dbReference type="GO" id="GO:0016491">
    <property type="term" value="F:oxidoreductase activity"/>
    <property type="evidence" value="ECO:0007669"/>
    <property type="project" value="UniProtKB-KW"/>
</dbReference>
<feature type="transmembrane region" description="Helical" evidence="7">
    <location>
        <begin position="23"/>
        <end position="40"/>
    </location>
</feature>
<evidence type="ECO:0000256" key="1">
    <source>
        <dbReference type="ARBA" id="ARBA00022714"/>
    </source>
</evidence>
<dbReference type="GeneID" id="41598518"/>
<keyword evidence="10" id="KW-1185">Reference proteome</keyword>
<dbReference type="InterPro" id="IPR005805">
    <property type="entry name" value="Rieske_Fe-S_prot_C"/>
</dbReference>
<evidence type="ECO:0000313" key="9">
    <source>
        <dbReference type="EMBL" id="AIF84874.1"/>
    </source>
</evidence>
<comment type="cofactor">
    <cofactor evidence="6">
        <name>[2Fe-2S] cluster</name>
        <dbReference type="ChEBI" id="CHEBI:190135"/>
    </cofactor>
</comment>
<dbReference type="GO" id="GO:0051537">
    <property type="term" value="F:2 iron, 2 sulfur cluster binding"/>
    <property type="evidence" value="ECO:0007669"/>
    <property type="project" value="UniProtKB-KW"/>
</dbReference>
<dbReference type="PANTHER" id="PTHR10134">
    <property type="entry name" value="CYTOCHROME B-C1 COMPLEX SUBUNIT RIESKE, MITOCHONDRIAL"/>
    <property type="match status" value="1"/>
</dbReference>
<dbReference type="Gene3D" id="2.102.10.10">
    <property type="entry name" value="Rieske [2Fe-2S] iron-sulphur domain"/>
    <property type="match status" value="1"/>
</dbReference>
<feature type="domain" description="Rieske" evidence="8">
    <location>
        <begin position="81"/>
        <end position="179"/>
    </location>
</feature>
<dbReference type="InterPro" id="IPR014349">
    <property type="entry name" value="Rieske_Fe-S_prot"/>
</dbReference>
<dbReference type="Proteomes" id="UP000028194">
    <property type="component" value="Chromosome"/>
</dbReference>
<dbReference type="InterPro" id="IPR017941">
    <property type="entry name" value="Rieske_2Fe-2S"/>
</dbReference>
<dbReference type="InterPro" id="IPR006311">
    <property type="entry name" value="TAT_signal"/>
</dbReference>
<evidence type="ECO:0000256" key="2">
    <source>
        <dbReference type="ARBA" id="ARBA00022723"/>
    </source>
</evidence>
<keyword evidence="2" id="KW-0479">Metal-binding</keyword>
<reference evidence="9 10" key="1">
    <citation type="journal article" date="2014" name="PLoS ONE">
        <title>Genome Sequence of Candidatus Nitrososphaera evergladensis from Group I.1b Enriched from Everglades Soil Reveals Novel Genomic Features of the Ammonia-Oxidizing Archaea.</title>
        <authorList>
            <person name="Zhalnina K.V."/>
            <person name="Dias R."/>
            <person name="Leonard M.T."/>
            <person name="Dorr de Quadros P."/>
            <person name="Camargo F.A."/>
            <person name="Drew J.C."/>
            <person name="Farmerie W.G."/>
            <person name="Daroub S.H."/>
            <person name="Triplett E.W."/>
        </authorList>
    </citation>
    <scope>NUCLEOTIDE SEQUENCE [LARGE SCALE GENOMIC DNA]</scope>
    <source>
        <strain evidence="9 10">SR1</strain>
    </source>
</reference>
<dbReference type="PROSITE" id="PS51296">
    <property type="entry name" value="RIESKE"/>
    <property type="match status" value="1"/>
</dbReference>
<keyword evidence="7" id="KW-1133">Transmembrane helix</keyword>
<dbReference type="EMBL" id="CP007174">
    <property type="protein sequence ID" value="AIF84874.1"/>
    <property type="molecule type" value="Genomic_DNA"/>
</dbReference>
<dbReference type="HOGENOM" id="CLU_1478847_0_0_2"/>
<evidence type="ECO:0000256" key="7">
    <source>
        <dbReference type="SAM" id="Phobius"/>
    </source>
</evidence>
<sequence>MKEVKSGRNTGGGWNPKTSRRDFLKLMVAVGTVFTFAPFVDWGKFLPNPQTNVPAKAKAELPDGSQANVNTFPVNSSQVVIYPKTNDEVLNQEAFRTWQFIRLPEELGGTKNDVSAFRMYSSVCLHLWCLWKYFPDPGRKRGECPCHGSMYDPMNGKAFAGPASLQAPPTNVLPELDLEADEKGDIWIKPANWSVNGNGIVGYGRFLNQ</sequence>
<evidence type="ECO:0000256" key="5">
    <source>
        <dbReference type="ARBA" id="ARBA00023157"/>
    </source>
</evidence>
<evidence type="ECO:0000313" key="10">
    <source>
        <dbReference type="Proteomes" id="UP000028194"/>
    </source>
</evidence>
<dbReference type="GO" id="GO:0016020">
    <property type="term" value="C:membrane"/>
    <property type="evidence" value="ECO:0007669"/>
    <property type="project" value="InterPro"/>
</dbReference>
<keyword evidence="9" id="KW-0560">Oxidoreductase</keyword>
<dbReference type="EC" id="1.10.2.2" evidence="9"/>
<dbReference type="PRINTS" id="PR00162">
    <property type="entry name" value="RIESKE"/>
</dbReference>
<protein>
    <submittedName>
        <fullName evidence="9">Rieske Fe-S protein</fullName>
        <ecNumber evidence="9">1.10.2.2</ecNumber>
    </submittedName>
</protein>
<gene>
    <name evidence="9" type="ORF">NTE_02836</name>
</gene>
<accession>A0A075N048</accession>
<keyword evidence="1" id="KW-0001">2Fe-2S</keyword>
<keyword evidence="7" id="KW-0472">Membrane</keyword>
<evidence type="ECO:0000259" key="8">
    <source>
        <dbReference type="PROSITE" id="PS51296"/>
    </source>
</evidence>
<dbReference type="InterPro" id="IPR036922">
    <property type="entry name" value="Rieske_2Fe-2S_sf"/>
</dbReference>
<proteinExistence type="predicted"/>
<keyword evidence="5" id="KW-1015">Disulfide bond</keyword>
<name>A0A075N048_9ARCH</name>
<dbReference type="eggNOG" id="arCOG01720">
    <property type="taxonomic scope" value="Archaea"/>
</dbReference>
<evidence type="ECO:0000256" key="6">
    <source>
        <dbReference type="ARBA" id="ARBA00034078"/>
    </source>
</evidence>
<keyword evidence="3" id="KW-0408">Iron</keyword>
<evidence type="ECO:0000256" key="4">
    <source>
        <dbReference type="ARBA" id="ARBA00023014"/>
    </source>
</evidence>
<keyword evidence="7" id="KW-0812">Transmembrane</keyword>
<evidence type="ECO:0000256" key="3">
    <source>
        <dbReference type="ARBA" id="ARBA00023004"/>
    </source>
</evidence>
<dbReference type="SUPFAM" id="SSF50022">
    <property type="entry name" value="ISP domain"/>
    <property type="match status" value="1"/>
</dbReference>
<dbReference type="PROSITE" id="PS51318">
    <property type="entry name" value="TAT"/>
    <property type="match status" value="1"/>
</dbReference>
<keyword evidence="4" id="KW-0411">Iron-sulfur</keyword>